<dbReference type="RefSeq" id="WP_068991837.1">
    <property type="nucleotide sequence ID" value="NZ_BMJN01000006.1"/>
</dbReference>
<comment type="caution">
    <text evidence="4">The sequence shown here is derived from an EMBL/GenBank/DDBJ whole genome shotgun (WGS) entry which is preliminary data.</text>
</comment>
<reference evidence="4" key="1">
    <citation type="journal article" date="2014" name="Int. J. Syst. Evol. Microbiol.">
        <title>Complete genome sequence of Corynebacterium casei LMG S-19264T (=DSM 44701T), isolated from a smear-ripened cheese.</title>
        <authorList>
            <consortium name="US DOE Joint Genome Institute (JGI-PGF)"/>
            <person name="Walter F."/>
            <person name="Albersmeier A."/>
            <person name="Kalinowski J."/>
            <person name="Ruckert C."/>
        </authorList>
    </citation>
    <scope>NUCLEOTIDE SEQUENCE</scope>
    <source>
        <strain evidence="4">CGMCC 1.15533</strain>
    </source>
</reference>
<dbReference type="InterPro" id="IPR000182">
    <property type="entry name" value="GNAT_dom"/>
</dbReference>
<organism evidence="4 5">
    <name type="scientific">Streptococcus himalayensis</name>
    <dbReference type="NCBI Taxonomy" id="1888195"/>
    <lineage>
        <taxon>Bacteria</taxon>
        <taxon>Bacillati</taxon>
        <taxon>Bacillota</taxon>
        <taxon>Bacilli</taxon>
        <taxon>Lactobacillales</taxon>
        <taxon>Streptococcaceae</taxon>
        <taxon>Streptococcus</taxon>
    </lineage>
</organism>
<evidence type="ECO:0000256" key="2">
    <source>
        <dbReference type="ARBA" id="ARBA00023315"/>
    </source>
</evidence>
<dbReference type="EMBL" id="BMJN01000006">
    <property type="protein sequence ID" value="GGE27613.1"/>
    <property type="molecule type" value="Genomic_DNA"/>
</dbReference>
<protein>
    <recommendedName>
        <fullName evidence="3">N-acetyltransferase domain-containing protein</fullName>
    </recommendedName>
</protein>
<evidence type="ECO:0000313" key="5">
    <source>
        <dbReference type="Proteomes" id="UP000660801"/>
    </source>
</evidence>
<dbReference type="PANTHER" id="PTHR43877">
    <property type="entry name" value="AMINOALKYLPHOSPHONATE N-ACETYLTRANSFERASE-RELATED-RELATED"/>
    <property type="match status" value="1"/>
</dbReference>
<reference evidence="4" key="2">
    <citation type="submission" date="2020-09" db="EMBL/GenBank/DDBJ databases">
        <authorList>
            <person name="Sun Q."/>
            <person name="Zhou Y."/>
        </authorList>
    </citation>
    <scope>NUCLEOTIDE SEQUENCE</scope>
    <source>
        <strain evidence="4">CGMCC 1.15533</strain>
    </source>
</reference>
<dbReference type="Pfam" id="PF00583">
    <property type="entry name" value="Acetyltransf_1"/>
    <property type="match status" value="1"/>
</dbReference>
<keyword evidence="5" id="KW-1185">Reference proteome</keyword>
<keyword evidence="2" id="KW-0012">Acyltransferase</keyword>
<evidence type="ECO:0000313" key="4">
    <source>
        <dbReference type="EMBL" id="GGE27613.1"/>
    </source>
</evidence>
<dbReference type="CDD" id="cd04301">
    <property type="entry name" value="NAT_SF"/>
    <property type="match status" value="1"/>
</dbReference>
<dbReference type="GO" id="GO:0016747">
    <property type="term" value="F:acyltransferase activity, transferring groups other than amino-acyl groups"/>
    <property type="evidence" value="ECO:0007669"/>
    <property type="project" value="InterPro"/>
</dbReference>
<dbReference type="PROSITE" id="PS51186">
    <property type="entry name" value="GNAT"/>
    <property type="match status" value="1"/>
</dbReference>
<name>A0A917A511_9STRE</name>
<sequence>MEHTIQMVQPDEVEIWLGFAKQIWSSDREKLRTGFLSNPFPYEFLYWRGGKALAWLSLSIRKEYVEGCSSLPIAYLEGISVLPEARRQGIARELLAFARQWAKDHDCLQLASDCSLENELSQAFHHRSGFREVGRTVHYILNVD</sequence>
<dbReference type="SUPFAM" id="SSF55729">
    <property type="entry name" value="Acyl-CoA N-acyltransferases (Nat)"/>
    <property type="match status" value="1"/>
</dbReference>
<evidence type="ECO:0000256" key="1">
    <source>
        <dbReference type="ARBA" id="ARBA00022679"/>
    </source>
</evidence>
<proteinExistence type="predicted"/>
<dbReference type="Proteomes" id="UP000660801">
    <property type="component" value="Unassembled WGS sequence"/>
</dbReference>
<gene>
    <name evidence="4" type="ORF">GCM10011510_05970</name>
</gene>
<dbReference type="OrthoDB" id="118633at2"/>
<accession>A0A917A511</accession>
<feature type="domain" description="N-acetyltransferase" evidence="3">
    <location>
        <begin position="3"/>
        <end position="144"/>
    </location>
</feature>
<dbReference type="AlphaFoldDB" id="A0A917A511"/>
<dbReference type="InterPro" id="IPR016181">
    <property type="entry name" value="Acyl_CoA_acyltransferase"/>
</dbReference>
<keyword evidence="1" id="KW-0808">Transferase</keyword>
<dbReference type="InterPro" id="IPR050832">
    <property type="entry name" value="Bact_Acetyltransf"/>
</dbReference>
<evidence type="ECO:0000259" key="3">
    <source>
        <dbReference type="PROSITE" id="PS51186"/>
    </source>
</evidence>
<dbReference type="Gene3D" id="3.40.630.30">
    <property type="match status" value="1"/>
</dbReference>